<evidence type="ECO:0000256" key="1">
    <source>
        <dbReference type="ARBA" id="ARBA00004123"/>
    </source>
</evidence>
<dbReference type="InterPro" id="IPR013272">
    <property type="entry name" value="Vps72/YL1_C"/>
</dbReference>
<evidence type="ECO:0000256" key="4">
    <source>
        <dbReference type="ARBA" id="ARBA00023242"/>
    </source>
</evidence>
<dbReference type="PANTHER" id="PTHR31200:SF1">
    <property type="entry name" value="INO80 COMPLEX SUBUNIT C"/>
    <property type="match status" value="1"/>
</dbReference>
<feature type="region of interest" description="Disordered" evidence="5">
    <location>
        <begin position="1"/>
        <end position="38"/>
    </location>
</feature>
<keyword evidence="3" id="KW-0804">Transcription</keyword>
<dbReference type="Proteomes" id="UP000660262">
    <property type="component" value="Unassembled WGS sequence"/>
</dbReference>
<dbReference type="PANTHER" id="PTHR31200">
    <property type="entry name" value="INO80 COMPLEX SUBUNIT C"/>
    <property type="match status" value="1"/>
</dbReference>
<organism evidence="7 8">
    <name type="scientific">Pycnococcus provasolii</name>
    <dbReference type="NCBI Taxonomy" id="41880"/>
    <lineage>
        <taxon>Eukaryota</taxon>
        <taxon>Viridiplantae</taxon>
        <taxon>Chlorophyta</taxon>
        <taxon>Pseudoscourfieldiophyceae</taxon>
        <taxon>Pseudoscourfieldiales</taxon>
        <taxon>Pycnococcaceae</taxon>
        <taxon>Pycnococcus</taxon>
    </lineage>
</organism>
<proteinExistence type="predicted"/>
<dbReference type="GO" id="GO:0006338">
    <property type="term" value="P:chromatin remodeling"/>
    <property type="evidence" value="ECO:0007669"/>
    <property type="project" value="InterPro"/>
</dbReference>
<dbReference type="EMBL" id="BNJQ01000028">
    <property type="protein sequence ID" value="GHP10230.1"/>
    <property type="molecule type" value="Genomic_DNA"/>
</dbReference>
<comment type="subcellular location">
    <subcellularLocation>
        <location evidence="1">Nucleus</location>
    </subcellularLocation>
</comment>
<feature type="compositionally biased region" description="Polar residues" evidence="5">
    <location>
        <begin position="20"/>
        <end position="29"/>
    </location>
</feature>
<dbReference type="OrthoDB" id="49520at2759"/>
<dbReference type="InterPro" id="IPR029525">
    <property type="entry name" value="INO80C/Ies6"/>
</dbReference>
<feature type="domain" description="Vps72/YL1 C-terminal" evidence="6">
    <location>
        <begin position="53"/>
        <end position="82"/>
    </location>
</feature>
<reference evidence="7" key="1">
    <citation type="submission" date="2020-10" db="EMBL/GenBank/DDBJ databases">
        <title>Unveiling of a novel bifunctional photoreceptor, Dualchrome1, isolated from a cosmopolitan green alga.</title>
        <authorList>
            <person name="Suzuki S."/>
            <person name="Kawachi M."/>
        </authorList>
    </citation>
    <scope>NUCLEOTIDE SEQUENCE</scope>
    <source>
        <strain evidence="7">NIES 2893</strain>
    </source>
</reference>
<dbReference type="SMART" id="SM00993">
    <property type="entry name" value="YL1_C"/>
    <property type="match status" value="1"/>
</dbReference>
<name>A0A830HWP4_9CHLO</name>
<evidence type="ECO:0000256" key="3">
    <source>
        <dbReference type="ARBA" id="ARBA00023163"/>
    </source>
</evidence>
<evidence type="ECO:0000256" key="2">
    <source>
        <dbReference type="ARBA" id="ARBA00023015"/>
    </source>
</evidence>
<evidence type="ECO:0000259" key="6">
    <source>
        <dbReference type="SMART" id="SM00993"/>
    </source>
</evidence>
<comment type="caution">
    <text evidence="7">The sequence shown here is derived from an EMBL/GenBank/DDBJ whole genome shotgun (WGS) entry which is preliminary data.</text>
</comment>
<evidence type="ECO:0000256" key="5">
    <source>
        <dbReference type="SAM" id="MobiDB-lite"/>
    </source>
</evidence>
<sequence>MAKLVANEEAQSWKEKEQAQGAQTSASADQTEEDAMPLYTQLACPPSTYPPKRYCDVTGFPAKYTDPATKIRYARANNYTAIRNMPKETADAWLALRGDVSNRLR</sequence>
<gene>
    <name evidence="7" type="ORF">PPROV_000896200</name>
</gene>
<keyword evidence="2" id="KW-0805">Transcription regulation</keyword>
<protein>
    <recommendedName>
        <fullName evidence="6">Vps72/YL1 C-terminal domain-containing protein</fullName>
    </recommendedName>
</protein>
<dbReference type="AlphaFoldDB" id="A0A830HWP4"/>
<dbReference type="Pfam" id="PF08265">
    <property type="entry name" value="YL1_C"/>
    <property type="match status" value="1"/>
</dbReference>
<evidence type="ECO:0000313" key="8">
    <source>
        <dbReference type="Proteomes" id="UP000660262"/>
    </source>
</evidence>
<accession>A0A830HWP4</accession>
<evidence type="ECO:0000313" key="7">
    <source>
        <dbReference type="EMBL" id="GHP10230.1"/>
    </source>
</evidence>
<dbReference type="GO" id="GO:0031011">
    <property type="term" value="C:Ino80 complex"/>
    <property type="evidence" value="ECO:0007669"/>
    <property type="project" value="InterPro"/>
</dbReference>
<keyword evidence="4" id="KW-0539">Nucleus</keyword>
<keyword evidence="8" id="KW-1185">Reference proteome</keyword>